<dbReference type="EMBL" id="KB456266">
    <property type="protein sequence ID" value="EMF11417.1"/>
    <property type="molecule type" value="Genomic_DNA"/>
</dbReference>
<dbReference type="eggNOG" id="ENOG502SMAU">
    <property type="taxonomic scope" value="Eukaryota"/>
</dbReference>
<gene>
    <name evidence="2" type="ORF">SEPMUDRAFT_118711</name>
</gene>
<sequence>MADTTKVIVPPEDDVDLYADNAIALRNFFDKQNEHCICDSGDIVLVVNDGFHPIQKLRVSSHVLAMSSRVFEVLFSGRFAESLAAKDRSSSEPHEVEIQDAPVPMRQLCRLLHHQEIFATGDKSAKALLDLAIVIDKYDCCLTLHLQADALLQHATDSHFDEAISHAQESYGLQRLVTAAYMLDRPLHFRRLSSQLVLQTTMIQAKSFEARCLDILPESFVGSLFNQQNVAQQELSRQVARLVMEFKEAARAASRESLVVDFLDNLGRASGLWLPDTKRPLSSQLDGLRETELPVVPLPDGAEMSNPNRSGNEYPSLMAAGGWLTFDHKQLRGPTEKSLRERAASVREICVGVCLDCIKHRECRKSHRHLWKYSESDSCFPYGSHPDAESTCIGGRPDFVHSIEYPGYWEKCW</sequence>
<dbReference type="Pfam" id="PF00651">
    <property type="entry name" value="BTB"/>
    <property type="match status" value="1"/>
</dbReference>
<name>M3D2P8_SPHMS</name>
<organism evidence="2 3">
    <name type="scientific">Sphaerulina musiva (strain SO2202)</name>
    <name type="common">Poplar stem canker fungus</name>
    <name type="synonym">Septoria musiva</name>
    <dbReference type="NCBI Taxonomy" id="692275"/>
    <lineage>
        <taxon>Eukaryota</taxon>
        <taxon>Fungi</taxon>
        <taxon>Dikarya</taxon>
        <taxon>Ascomycota</taxon>
        <taxon>Pezizomycotina</taxon>
        <taxon>Dothideomycetes</taxon>
        <taxon>Dothideomycetidae</taxon>
        <taxon>Mycosphaerellales</taxon>
        <taxon>Mycosphaerellaceae</taxon>
        <taxon>Sphaerulina</taxon>
    </lineage>
</organism>
<dbReference type="GeneID" id="27898588"/>
<dbReference type="InterPro" id="IPR011333">
    <property type="entry name" value="SKP1/BTB/POZ_sf"/>
</dbReference>
<dbReference type="PROSITE" id="PS50097">
    <property type="entry name" value="BTB"/>
    <property type="match status" value="1"/>
</dbReference>
<dbReference type="Proteomes" id="UP000016931">
    <property type="component" value="Unassembled WGS sequence"/>
</dbReference>
<accession>M3D2P8</accession>
<dbReference type="HOGENOM" id="CLU_665934_0_0_1"/>
<evidence type="ECO:0000313" key="2">
    <source>
        <dbReference type="EMBL" id="EMF11417.1"/>
    </source>
</evidence>
<feature type="domain" description="BTB" evidence="1">
    <location>
        <begin position="41"/>
        <end position="113"/>
    </location>
</feature>
<dbReference type="OMA" id="PHEVEIQ"/>
<proteinExistence type="predicted"/>
<reference evidence="2 3" key="1">
    <citation type="journal article" date="2012" name="PLoS Pathog.">
        <title>Diverse lifestyles and strategies of plant pathogenesis encoded in the genomes of eighteen Dothideomycetes fungi.</title>
        <authorList>
            <person name="Ohm R.A."/>
            <person name="Feau N."/>
            <person name="Henrissat B."/>
            <person name="Schoch C.L."/>
            <person name="Horwitz B.A."/>
            <person name="Barry K.W."/>
            <person name="Condon B.J."/>
            <person name="Copeland A.C."/>
            <person name="Dhillon B."/>
            <person name="Glaser F."/>
            <person name="Hesse C.N."/>
            <person name="Kosti I."/>
            <person name="LaButti K."/>
            <person name="Lindquist E.A."/>
            <person name="Lucas S."/>
            <person name="Salamov A.A."/>
            <person name="Bradshaw R.E."/>
            <person name="Ciuffetti L."/>
            <person name="Hamelin R.C."/>
            <person name="Kema G.H.J."/>
            <person name="Lawrence C."/>
            <person name="Scott J.A."/>
            <person name="Spatafora J.W."/>
            <person name="Turgeon B.G."/>
            <person name="de Wit P.J.G.M."/>
            <person name="Zhong S."/>
            <person name="Goodwin S.B."/>
            <person name="Grigoriev I.V."/>
        </authorList>
    </citation>
    <scope>NUCLEOTIDE SEQUENCE [LARGE SCALE GENOMIC DNA]</scope>
    <source>
        <strain evidence="2 3">SO2202</strain>
    </source>
</reference>
<dbReference type="AlphaFoldDB" id="M3D2P8"/>
<dbReference type="InterPro" id="IPR000210">
    <property type="entry name" value="BTB/POZ_dom"/>
</dbReference>
<dbReference type="RefSeq" id="XP_016759538.1">
    <property type="nucleotide sequence ID" value="XM_016901451.1"/>
</dbReference>
<dbReference type="Gene3D" id="3.30.710.10">
    <property type="entry name" value="Potassium Channel Kv1.1, Chain A"/>
    <property type="match status" value="1"/>
</dbReference>
<evidence type="ECO:0000259" key="1">
    <source>
        <dbReference type="PROSITE" id="PS50097"/>
    </source>
</evidence>
<evidence type="ECO:0000313" key="3">
    <source>
        <dbReference type="Proteomes" id="UP000016931"/>
    </source>
</evidence>
<keyword evidence="3" id="KW-1185">Reference proteome</keyword>
<dbReference type="OrthoDB" id="5275938at2759"/>
<protein>
    <recommendedName>
        <fullName evidence="1">BTB domain-containing protein</fullName>
    </recommendedName>
</protein>